<comment type="similarity">
    <text evidence="2">Belongs to the bacterial solute-binding protein 2 family.</text>
</comment>
<dbReference type="Gene3D" id="3.40.50.2300">
    <property type="match status" value="2"/>
</dbReference>
<evidence type="ECO:0000256" key="2">
    <source>
        <dbReference type="ARBA" id="ARBA00007639"/>
    </source>
</evidence>
<dbReference type="InterPro" id="IPR028082">
    <property type="entry name" value="Peripla_BP_I"/>
</dbReference>
<feature type="domain" description="Periplasmic binding protein" evidence="4">
    <location>
        <begin position="41"/>
        <end position="296"/>
    </location>
</feature>
<accession>A0ABT6ZEF8</accession>
<reference evidence="5 6" key="1">
    <citation type="submission" date="2023-05" db="EMBL/GenBank/DDBJ databases">
        <title>Microbacterium dauci sp.nov., Isolated from Carrot Rhizosphere Soil.</title>
        <authorList>
            <person name="Xiao Z."/>
            <person name="Zheng J."/>
        </authorList>
    </citation>
    <scope>NUCLEOTIDE SEQUENCE [LARGE SCALE GENOMIC DNA]</scope>
    <source>
        <strain evidence="5 6">LX3-4</strain>
    </source>
</reference>
<evidence type="ECO:0000256" key="3">
    <source>
        <dbReference type="SAM" id="SignalP"/>
    </source>
</evidence>
<dbReference type="InterPro" id="IPR025997">
    <property type="entry name" value="SBP_2_dom"/>
</dbReference>
<dbReference type="EMBL" id="JASJND010000006">
    <property type="protein sequence ID" value="MDJ1114549.1"/>
    <property type="molecule type" value="Genomic_DNA"/>
</dbReference>
<dbReference type="PROSITE" id="PS51257">
    <property type="entry name" value="PROKAR_LIPOPROTEIN"/>
    <property type="match status" value="1"/>
</dbReference>
<proteinExistence type="inferred from homology"/>
<feature type="chain" id="PRO_5045486801" evidence="3">
    <location>
        <begin position="19"/>
        <end position="340"/>
    </location>
</feature>
<feature type="signal peptide" evidence="3">
    <location>
        <begin position="1"/>
        <end position="18"/>
    </location>
</feature>
<name>A0ABT6ZEF8_9MICO</name>
<evidence type="ECO:0000313" key="5">
    <source>
        <dbReference type="EMBL" id="MDJ1114549.1"/>
    </source>
</evidence>
<comment type="caution">
    <text evidence="5">The sequence shown here is derived from an EMBL/GenBank/DDBJ whole genome shotgun (WGS) entry which is preliminary data.</text>
</comment>
<gene>
    <name evidence="5" type="ORF">QNI14_08795</name>
</gene>
<dbReference type="Proteomes" id="UP001321481">
    <property type="component" value="Unassembled WGS sequence"/>
</dbReference>
<keyword evidence="3" id="KW-0732">Signal</keyword>
<evidence type="ECO:0000313" key="6">
    <source>
        <dbReference type="Proteomes" id="UP001321481"/>
    </source>
</evidence>
<dbReference type="RefSeq" id="WP_283716189.1">
    <property type="nucleotide sequence ID" value="NZ_JASJND010000006.1"/>
</dbReference>
<dbReference type="PANTHER" id="PTHR30036">
    <property type="entry name" value="D-XYLOSE-BINDING PERIPLASMIC PROTEIN"/>
    <property type="match status" value="1"/>
</dbReference>
<protein>
    <submittedName>
        <fullName evidence="5">Substrate-binding domain-containing protein</fullName>
    </submittedName>
</protein>
<dbReference type="Pfam" id="PF13407">
    <property type="entry name" value="Peripla_BP_4"/>
    <property type="match status" value="1"/>
</dbReference>
<organism evidence="5 6">
    <name type="scientific">Microbacterium dauci</name>
    <dbReference type="NCBI Taxonomy" id="3048008"/>
    <lineage>
        <taxon>Bacteria</taxon>
        <taxon>Bacillati</taxon>
        <taxon>Actinomycetota</taxon>
        <taxon>Actinomycetes</taxon>
        <taxon>Micrococcales</taxon>
        <taxon>Microbacteriaceae</taxon>
        <taxon>Microbacterium</taxon>
    </lineage>
</organism>
<sequence length="340" mass="34751">MKKSILAGTALAATAALLTGCGSGISNDGAASGGSGNESFVNIVKLTGGDWFNRMEVGNQEWAKANGAKVTQTAGDDSSAEKQIAVISDVIPQQPAAITVVPNAPESIEAVLKRAQDAGIVVITHEAAGIKNTDADIEAFNDLDYGAHQMDLLADCMGGSGTYAHFVGGLTVTSHNNWVKGAAEQAAAEYPDITSIGDPISSDESADTAYQRTKELLATYPDLKGILGSASTDVVGAGKAVAEAGRSDDVCVIGTSLPSYAGSALEAGDIDVITFWDPSLAGQAMLTAAQTIIDGGEIAEGTDLGVSGYESLVQSEESPSTFYGTAWVDVTAENAADYPF</sequence>
<dbReference type="PANTHER" id="PTHR30036:SF7">
    <property type="entry name" value="ABC TRANSPORTER PERIPLASMIC-BINDING PROTEIN YPHF"/>
    <property type="match status" value="1"/>
</dbReference>
<evidence type="ECO:0000256" key="1">
    <source>
        <dbReference type="ARBA" id="ARBA00004196"/>
    </source>
</evidence>
<dbReference type="SUPFAM" id="SSF53822">
    <property type="entry name" value="Periplasmic binding protein-like I"/>
    <property type="match status" value="1"/>
</dbReference>
<evidence type="ECO:0000259" key="4">
    <source>
        <dbReference type="Pfam" id="PF13407"/>
    </source>
</evidence>
<comment type="subcellular location">
    <subcellularLocation>
        <location evidence="1">Cell envelope</location>
    </subcellularLocation>
</comment>
<keyword evidence="6" id="KW-1185">Reference proteome</keyword>
<dbReference type="InterPro" id="IPR050555">
    <property type="entry name" value="Bact_Solute-Bind_Prot2"/>
</dbReference>